<dbReference type="InterPro" id="IPR006282">
    <property type="entry name" value="Thi_PPkinase"/>
</dbReference>
<evidence type="ECO:0000256" key="3">
    <source>
        <dbReference type="ARBA" id="ARBA00022777"/>
    </source>
</evidence>
<dbReference type="InterPro" id="IPR007371">
    <property type="entry name" value="TPK_catalytic"/>
</dbReference>
<dbReference type="Gene3D" id="3.40.50.10240">
    <property type="entry name" value="Thiamin pyrophosphokinase, catalytic domain"/>
    <property type="match status" value="1"/>
</dbReference>
<dbReference type="SUPFAM" id="SSF63999">
    <property type="entry name" value="Thiamin pyrophosphokinase, catalytic domain"/>
    <property type="match status" value="1"/>
</dbReference>
<dbReference type="InterPro" id="IPR036371">
    <property type="entry name" value="TPK_B1-bd_sf"/>
</dbReference>
<gene>
    <name evidence="7" type="ORF">J2S01_002191</name>
</gene>
<evidence type="ECO:0000259" key="6">
    <source>
        <dbReference type="SMART" id="SM00983"/>
    </source>
</evidence>
<keyword evidence="1 7" id="KW-0808">Transferase</keyword>
<evidence type="ECO:0000256" key="1">
    <source>
        <dbReference type="ARBA" id="ARBA00022679"/>
    </source>
</evidence>
<organism evidence="7 8">
    <name type="scientific">Pectinatus haikarae</name>
    <dbReference type="NCBI Taxonomy" id="349096"/>
    <lineage>
        <taxon>Bacteria</taxon>
        <taxon>Bacillati</taxon>
        <taxon>Bacillota</taxon>
        <taxon>Negativicutes</taxon>
        <taxon>Selenomonadales</taxon>
        <taxon>Selenomonadaceae</taxon>
        <taxon>Pectinatus</taxon>
    </lineage>
</organism>
<accession>A0ABT9Y9Z5</accession>
<dbReference type="Pfam" id="PF04263">
    <property type="entry name" value="TPK_catalytic"/>
    <property type="match status" value="1"/>
</dbReference>
<dbReference type="InterPro" id="IPR007373">
    <property type="entry name" value="Thiamin_PyroPKinase_B1-bd"/>
</dbReference>
<dbReference type="SMART" id="SM00983">
    <property type="entry name" value="TPK_B1_binding"/>
    <property type="match status" value="1"/>
</dbReference>
<dbReference type="NCBIfam" id="TIGR01378">
    <property type="entry name" value="thi_PPkinase"/>
    <property type="match status" value="1"/>
</dbReference>
<dbReference type="PANTHER" id="PTHR41299:SF1">
    <property type="entry name" value="THIAMINE PYROPHOSPHOKINASE"/>
    <property type="match status" value="1"/>
</dbReference>
<dbReference type="EC" id="2.7.6.2" evidence="5"/>
<evidence type="ECO:0000256" key="5">
    <source>
        <dbReference type="NCBIfam" id="TIGR01378"/>
    </source>
</evidence>
<protein>
    <recommendedName>
        <fullName evidence="5">Thiamine diphosphokinase</fullName>
        <ecNumber evidence="5">2.7.6.2</ecNumber>
    </recommendedName>
</protein>
<evidence type="ECO:0000256" key="2">
    <source>
        <dbReference type="ARBA" id="ARBA00022741"/>
    </source>
</evidence>
<dbReference type="SUPFAM" id="SSF63862">
    <property type="entry name" value="Thiamin pyrophosphokinase, substrate-binding domain"/>
    <property type="match status" value="1"/>
</dbReference>
<dbReference type="InterPro" id="IPR036759">
    <property type="entry name" value="TPK_catalytic_sf"/>
</dbReference>
<name>A0ABT9Y9Z5_9FIRM</name>
<dbReference type="RefSeq" id="WP_307224778.1">
    <property type="nucleotide sequence ID" value="NZ_CP116940.1"/>
</dbReference>
<keyword evidence="4" id="KW-0067">ATP-binding</keyword>
<proteinExistence type="predicted"/>
<dbReference type="PANTHER" id="PTHR41299">
    <property type="entry name" value="THIAMINE PYROPHOSPHOKINASE"/>
    <property type="match status" value="1"/>
</dbReference>
<dbReference type="Pfam" id="PF04265">
    <property type="entry name" value="TPK_B1_binding"/>
    <property type="match status" value="1"/>
</dbReference>
<dbReference type="GO" id="GO:0004788">
    <property type="term" value="F:thiamine diphosphokinase activity"/>
    <property type="evidence" value="ECO:0007669"/>
    <property type="project" value="UniProtKB-EC"/>
</dbReference>
<evidence type="ECO:0000256" key="4">
    <source>
        <dbReference type="ARBA" id="ARBA00022840"/>
    </source>
</evidence>
<keyword evidence="2" id="KW-0547">Nucleotide-binding</keyword>
<comment type="caution">
    <text evidence="7">The sequence shown here is derived from an EMBL/GenBank/DDBJ whole genome shotgun (WGS) entry which is preliminary data.</text>
</comment>
<dbReference type="EMBL" id="JAUSUE010000016">
    <property type="protein sequence ID" value="MDQ0204463.1"/>
    <property type="molecule type" value="Genomic_DNA"/>
</dbReference>
<keyword evidence="8" id="KW-1185">Reference proteome</keyword>
<feature type="domain" description="Thiamin pyrophosphokinase thiamin-binding" evidence="6">
    <location>
        <begin position="169"/>
        <end position="228"/>
    </location>
</feature>
<dbReference type="InterPro" id="IPR053149">
    <property type="entry name" value="TPK"/>
</dbReference>
<reference evidence="7 8" key="1">
    <citation type="submission" date="2023-07" db="EMBL/GenBank/DDBJ databases">
        <title>Genomic Encyclopedia of Type Strains, Phase IV (KMG-IV): sequencing the most valuable type-strain genomes for metagenomic binning, comparative biology and taxonomic classification.</title>
        <authorList>
            <person name="Goeker M."/>
        </authorList>
    </citation>
    <scope>NUCLEOTIDE SEQUENCE [LARGE SCALE GENOMIC DNA]</scope>
    <source>
        <strain evidence="7 8">DSM 16980</strain>
    </source>
</reference>
<dbReference type="CDD" id="cd07995">
    <property type="entry name" value="TPK"/>
    <property type="match status" value="1"/>
</dbReference>
<sequence>MSDKFLMPELVPDQKKMAGDFKKILLIAGGRTPHISWIRRAAADRIIYCADHGLDICIKAGLKPDFILGDGDSADKANWQWAKSAGVPFMSFPSDKDLTDTQLALQKITERCICADIILTGVWGGRFDHLFSSLFSLSGLSNKNVRLCAADDKETLFYLKDGHMSFRCGQRPLSISLLPFSNVCRGVSINGTKWPLDKVTLLQKMPYAVSNILQGTEECTVQVEKGILGIYFCWHDFGKI</sequence>
<evidence type="ECO:0000313" key="7">
    <source>
        <dbReference type="EMBL" id="MDQ0204463.1"/>
    </source>
</evidence>
<keyword evidence="3" id="KW-0418">Kinase</keyword>
<dbReference type="Proteomes" id="UP001239167">
    <property type="component" value="Unassembled WGS sequence"/>
</dbReference>
<evidence type="ECO:0000313" key="8">
    <source>
        <dbReference type="Proteomes" id="UP001239167"/>
    </source>
</evidence>